<evidence type="ECO:0000313" key="4">
    <source>
        <dbReference type="EMBL" id="PKD43110.1"/>
    </source>
</evidence>
<accession>A0A2N0VG18</accession>
<name>A0A2N0VG18_9BACT</name>
<dbReference type="InterPro" id="IPR050960">
    <property type="entry name" value="AB_hydrolase_4_sf"/>
</dbReference>
<dbReference type="Proteomes" id="UP000233398">
    <property type="component" value="Unassembled WGS sequence"/>
</dbReference>
<comment type="caution">
    <text evidence="4">The sequence shown here is derived from an EMBL/GenBank/DDBJ whole genome shotgun (WGS) entry which is preliminary data.</text>
</comment>
<dbReference type="InterPro" id="IPR000073">
    <property type="entry name" value="AB_hydrolase_1"/>
</dbReference>
<dbReference type="InterPro" id="IPR029058">
    <property type="entry name" value="AB_hydrolase_fold"/>
</dbReference>
<dbReference type="PANTHER" id="PTHR10794">
    <property type="entry name" value="ABHYDROLASE DOMAIN-CONTAINING PROTEIN"/>
    <property type="match status" value="1"/>
</dbReference>
<comment type="similarity">
    <text evidence="1">Belongs to the AB hydrolase superfamily. AB hydrolase 4 family.</text>
</comment>
<dbReference type="SUPFAM" id="SSF53474">
    <property type="entry name" value="alpha/beta-Hydrolases"/>
    <property type="match status" value="1"/>
</dbReference>
<feature type="active site" description="Charge relay system" evidence="2">
    <location>
        <position position="272"/>
    </location>
</feature>
<dbReference type="GO" id="GO:0047372">
    <property type="term" value="F:monoacylglycerol lipase activity"/>
    <property type="evidence" value="ECO:0007669"/>
    <property type="project" value="TreeGrafter"/>
</dbReference>
<dbReference type="EMBL" id="PISP01000003">
    <property type="protein sequence ID" value="PKD43110.1"/>
    <property type="molecule type" value="Genomic_DNA"/>
</dbReference>
<dbReference type="OrthoDB" id="332676at2"/>
<evidence type="ECO:0000259" key="3">
    <source>
        <dbReference type="Pfam" id="PF00561"/>
    </source>
</evidence>
<reference evidence="4 5" key="1">
    <citation type="submission" date="2017-11" db="EMBL/GenBank/DDBJ databases">
        <title>Rhodohalobacter 15182 sp. nov., isolated from a salt lake.</title>
        <authorList>
            <person name="Han S."/>
        </authorList>
    </citation>
    <scope>NUCLEOTIDE SEQUENCE [LARGE SCALE GENOMIC DNA]</scope>
    <source>
        <strain evidence="4 5">15182</strain>
    </source>
</reference>
<evidence type="ECO:0000256" key="1">
    <source>
        <dbReference type="ARBA" id="ARBA00010884"/>
    </source>
</evidence>
<dbReference type="InterPro" id="IPR012020">
    <property type="entry name" value="ABHD4"/>
</dbReference>
<evidence type="ECO:0000313" key="5">
    <source>
        <dbReference type="Proteomes" id="UP000233398"/>
    </source>
</evidence>
<gene>
    <name evidence="4" type="ORF">CWD77_10800</name>
</gene>
<dbReference type="Pfam" id="PF00561">
    <property type="entry name" value="Abhydrolase_1"/>
    <property type="match status" value="1"/>
</dbReference>
<dbReference type="GO" id="GO:0034338">
    <property type="term" value="F:short-chain carboxylesterase activity"/>
    <property type="evidence" value="ECO:0007669"/>
    <property type="project" value="TreeGrafter"/>
</dbReference>
<dbReference type="AlphaFoldDB" id="A0A2N0VG18"/>
<dbReference type="PANTHER" id="PTHR10794:SF94">
    <property type="entry name" value="ESTERASE YHET-RELATED"/>
    <property type="match status" value="1"/>
</dbReference>
<keyword evidence="5" id="KW-1185">Reference proteome</keyword>
<dbReference type="PIRSF" id="PIRSF005211">
    <property type="entry name" value="Ab_hydro_YheT"/>
    <property type="match status" value="1"/>
</dbReference>
<protein>
    <recommendedName>
        <fullName evidence="3">AB hydrolase-1 domain-containing protein</fullName>
    </recommendedName>
</protein>
<dbReference type="RefSeq" id="WP_101073584.1">
    <property type="nucleotide sequence ID" value="NZ_PISP01000003.1"/>
</dbReference>
<feature type="active site" description="Charge relay system" evidence="2">
    <location>
        <position position="151"/>
    </location>
</feature>
<feature type="domain" description="AB hydrolase-1" evidence="3">
    <location>
        <begin position="73"/>
        <end position="305"/>
    </location>
</feature>
<proteinExistence type="inferred from homology"/>
<organism evidence="4 5">
    <name type="scientific">Rhodohalobacter barkolensis</name>
    <dbReference type="NCBI Taxonomy" id="2053187"/>
    <lineage>
        <taxon>Bacteria</taxon>
        <taxon>Pseudomonadati</taxon>
        <taxon>Balneolota</taxon>
        <taxon>Balneolia</taxon>
        <taxon>Balneolales</taxon>
        <taxon>Balneolaceae</taxon>
        <taxon>Rhodohalobacter</taxon>
    </lineage>
</organism>
<dbReference type="Gene3D" id="3.40.50.1820">
    <property type="entry name" value="alpha/beta hydrolase"/>
    <property type="match status" value="1"/>
</dbReference>
<feature type="active site" description="Charge relay system" evidence="2">
    <location>
        <position position="301"/>
    </location>
</feature>
<sequence>MTISDSQNSQTEVYTNGFNSAPWCVNGHVHTILCSLFFQAPHIKAQKVRIETPDGDFLDLDVTRLNESSPVAILFHGLEGHARRYYIKQLSKHLIERNFSVVAVNFRSCGGTMNRNRKYYHSGETEDLHTVFEWVDQNFPNAEFYSAAGFSLGASALLNYLNKHGKHHLLDRVAAISTPFELRRGSLNLENGFNRLYSKSFLVTLEKKLKLKKKVFPDLPDYTGNTLYEFDDQVTAPIHGFENADHYYESCSSAFFMDKIRTKTLVIHSQDDPLCPFQWTPINDIQKNPVLTTSFPKEGGHVGFWSLPSGWLNKTIGDYFEHSSNGN</sequence>
<evidence type="ECO:0000256" key="2">
    <source>
        <dbReference type="PIRSR" id="PIRSR005211-1"/>
    </source>
</evidence>